<sequence>MIIKHAVLHILDKDAGHLVTSQGELQLGQSGIHEYLENMVAKLEQGDVKTGQLVATDYLAGYIDANNELSFADKTGQLAEKFFETIAAAEEIPAGDVLSFEYSEGPDDYFALLKLNFVPRYAHNVEYQDDVMVNNLVLNQAILPAGSQRPDEGIIVNLMTGEYMLTEKRYLVDGHRVNNFSERFLELSPEDSNKVQLTEVKKAVKTVADKYDVPLHEAFAKAQESVFEQISDSEILNVKDVSAKVFEQNIAAREDFQRVIAEKEVEPEITIANPAKYEKKFAVQRFKLDSGIEISIPTTIFHDKSKVEIINNPDGSLSLILKDIESIMNKFNG</sequence>
<gene>
    <name evidence="1" type="ORF">ESZ50_02095</name>
</gene>
<dbReference type="AlphaFoldDB" id="A0A6C2CAM7"/>
<evidence type="ECO:0000313" key="2">
    <source>
        <dbReference type="Proteomes" id="UP000371977"/>
    </source>
</evidence>
<accession>A0A6C2CAM7</accession>
<dbReference type="Proteomes" id="UP000371977">
    <property type="component" value="Unassembled WGS sequence"/>
</dbReference>
<dbReference type="EMBL" id="SDGZ01000007">
    <property type="protein sequence ID" value="TYC50622.1"/>
    <property type="molecule type" value="Genomic_DNA"/>
</dbReference>
<dbReference type="InterPro" id="IPR007358">
    <property type="entry name" value="Nucleoid_associated_NdpA"/>
</dbReference>
<reference evidence="1 2" key="1">
    <citation type="submission" date="2019-01" db="EMBL/GenBank/DDBJ databases">
        <title>Weissella sp. nov., a novel lactic acid bacterium isolated from animal feces.</title>
        <authorList>
            <person name="Wang L.-T."/>
        </authorList>
    </citation>
    <scope>NUCLEOTIDE SEQUENCE [LARGE SCALE GENOMIC DNA]</scope>
    <source>
        <strain evidence="1 2">8H-2</strain>
    </source>
</reference>
<proteinExistence type="predicted"/>
<dbReference type="OrthoDB" id="3171075at2"/>
<keyword evidence="2" id="KW-1185">Reference proteome</keyword>
<organism evidence="1 2">
    <name type="scientific">Weissella muntiaci</name>
    <dbReference type="NCBI Taxonomy" id="2508881"/>
    <lineage>
        <taxon>Bacteria</taxon>
        <taxon>Bacillati</taxon>
        <taxon>Bacillota</taxon>
        <taxon>Bacilli</taxon>
        <taxon>Lactobacillales</taxon>
        <taxon>Lactobacillaceae</taxon>
        <taxon>Weissella</taxon>
    </lineage>
</organism>
<evidence type="ECO:0000313" key="1">
    <source>
        <dbReference type="EMBL" id="TYC50622.1"/>
    </source>
</evidence>
<dbReference type="RefSeq" id="WP_148621948.1">
    <property type="nucleotide sequence ID" value="NZ_SDGZ01000007.1"/>
</dbReference>
<name>A0A6C2CAM7_9LACO</name>
<comment type="caution">
    <text evidence="1">The sequence shown here is derived from an EMBL/GenBank/DDBJ whole genome shotgun (WGS) entry which is preliminary data.</text>
</comment>
<dbReference type="GO" id="GO:0009295">
    <property type="term" value="C:nucleoid"/>
    <property type="evidence" value="ECO:0007669"/>
    <property type="project" value="InterPro"/>
</dbReference>
<protein>
    <submittedName>
        <fullName evidence="1">Nucleoid-associated protein</fullName>
    </submittedName>
</protein>
<dbReference type="Pfam" id="PF04245">
    <property type="entry name" value="NA37"/>
    <property type="match status" value="1"/>
</dbReference>